<organism evidence="2 3">
    <name type="scientific">Halostagnicola kamekurae</name>
    <dbReference type="NCBI Taxonomy" id="619731"/>
    <lineage>
        <taxon>Archaea</taxon>
        <taxon>Methanobacteriati</taxon>
        <taxon>Methanobacteriota</taxon>
        <taxon>Stenosarchaea group</taxon>
        <taxon>Halobacteria</taxon>
        <taxon>Halobacteriales</taxon>
        <taxon>Natrialbaceae</taxon>
        <taxon>Halostagnicola</taxon>
    </lineage>
</organism>
<feature type="domain" description="PIN" evidence="1">
    <location>
        <begin position="5"/>
        <end position="147"/>
    </location>
</feature>
<dbReference type="CDD" id="cd09854">
    <property type="entry name" value="PIN_VapC-like"/>
    <property type="match status" value="1"/>
</dbReference>
<dbReference type="Pfam" id="PF01850">
    <property type="entry name" value="PIN"/>
    <property type="match status" value="1"/>
</dbReference>
<evidence type="ECO:0000313" key="2">
    <source>
        <dbReference type="EMBL" id="SFS50883.1"/>
    </source>
</evidence>
<dbReference type="InterPro" id="IPR029060">
    <property type="entry name" value="PIN-like_dom_sf"/>
</dbReference>
<accession>A0A1I6QEF1</accession>
<dbReference type="EMBL" id="FOZS01000001">
    <property type="protein sequence ID" value="SFS50883.1"/>
    <property type="molecule type" value="Genomic_DNA"/>
</dbReference>
<protein>
    <recommendedName>
        <fullName evidence="1">PIN domain-containing protein</fullName>
    </recommendedName>
</protein>
<dbReference type="InterPro" id="IPR002716">
    <property type="entry name" value="PIN_dom"/>
</dbReference>
<proteinExistence type="predicted"/>
<dbReference type="Gene3D" id="3.40.50.1010">
    <property type="entry name" value="5'-nuclease"/>
    <property type="match status" value="1"/>
</dbReference>
<dbReference type="SUPFAM" id="SSF88723">
    <property type="entry name" value="PIN domain-like"/>
    <property type="match status" value="1"/>
</dbReference>
<evidence type="ECO:0000259" key="1">
    <source>
        <dbReference type="Pfam" id="PF01850"/>
    </source>
</evidence>
<dbReference type="RefSeq" id="WP_092902654.1">
    <property type="nucleotide sequence ID" value="NZ_FOZS01000001.1"/>
</dbReference>
<dbReference type="OrthoDB" id="195544at2157"/>
<name>A0A1I6QEF1_9EURY</name>
<gene>
    <name evidence="2" type="ORF">SAMN04488556_1221</name>
</gene>
<sequence>MITAVDTNVLLALLYDDAHTDTAEAELRRAYREGRVVITSIVYAELAADGHFETAAELNHFLEDLSIRLVEPSQEALLEAGQQFERYTDRRPNGLQCPSCGEKRTVRCEQCDERLASRQHIAADFLIGGHATIDADTLLSFDTGFYRSYFSELSVSPQ</sequence>
<evidence type="ECO:0000313" key="3">
    <source>
        <dbReference type="Proteomes" id="UP000199199"/>
    </source>
</evidence>
<reference evidence="3" key="1">
    <citation type="submission" date="2016-10" db="EMBL/GenBank/DDBJ databases">
        <authorList>
            <person name="Varghese N."/>
            <person name="Submissions S."/>
        </authorList>
    </citation>
    <scope>NUCLEOTIDE SEQUENCE [LARGE SCALE GENOMIC DNA]</scope>
    <source>
        <strain evidence="3">DSM 22427</strain>
    </source>
</reference>
<dbReference type="Proteomes" id="UP000199199">
    <property type="component" value="Unassembled WGS sequence"/>
</dbReference>
<keyword evidence="3" id="KW-1185">Reference proteome</keyword>
<dbReference type="AlphaFoldDB" id="A0A1I6QEF1"/>